<proteinExistence type="predicted"/>
<dbReference type="Pfam" id="PF00753">
    <property type="entry name" value="Lactamase_B"/>
    <property type="match status" value="1"/>
</dbReference>
<dbReference type="STRING" id="314285.KT71_06659"/>
<keyword evidence="3" id="KW-1185">Reference proteome</keyword>
<reference evidence="2 3" key="2">
    <citation type="journal article" date="2009" name="PLoS ONE">
        <title>The photosynthetic apparatus and its regulation in the aerobic gammaproteobacterium Congregibacter litoralis gen. nov., sp. nov.</title>
        <authorList>
            <person name="Spring S."/>
            <person name="Lunsdorf H."/>
            <person name="Fuchs B.M."/>
            <person name="Tindall B.J."/>
        </authorList>
    </citation>
    <scope>NUCLEOTIDE SEQUENCE [LARGE SCALE GENOMIC DNA]</scope>
    <source>
        <strain evidence="2">KT71</strain>
    </source>
</reference>
<reference evidence="2 3" key="1">
    <citation type="journal article" date="2007" name="Proc. Natl. Acad. Sci. U.S.A.">
        <title>Characterization of a marine gammaproteobacterium capable of aerobic anoxygenic photosynthesis.</title>
        <authorList>
            <person name="Fuchs B.M."/>
            <person name="Spring S."/>
            <person name="Teeling H."/>
            <person name="Quast C."/>
            <person name="Wulf J."/>
            <person name="Schattenhofer M."/>
            <person name="Yan S."/>
            <person name="Ferriera S."/>
            <person name="Johnson J."/>
            <person name="Glockner F.O."/>
            <person name="Amann R."/>
        </authorList>
    </citation>
    <scope>NUCLEOTIDE SEQUENCE [LARGE SCALE GENOMIC DNA]</scope>
    <source>
        <strain evidence="2">KT71</strain>
    </source>
</reference>
<dbReference type="HOGENOM" id="CLU_735111_0_0_6"/>
<feature type="domain" description="Metallo-beta-lactamase" evidence="1">
    <location>
        <begin position="99"/>
        <end position="156"/>
    </location>
</feature>
<dbReference type="GO" id="GO:0016787">
    <property type="term" value="F:hydrolase activity"/>
    <property type="evidence" value="ECO:0007669"/>
    <property type="project" value="UniProtKB-KW"/>
</dbReference>
<keyword evidence="2" id="KW-0378">Hydrolase</keyword>
<dbReference type="Gene3D" id="3.60.15.10">
    <property type="entry name" value="Ribonuclease Z/Hydroxyacylglutathione hydrolase-like"/>
    <property type="match status" value="1"/>
</dbReference>
<dbReference type="OrthoDB" id="9789133at2"/>
<name>A4ABC9_9GAMM</name>
<organism evidence="2 3">
    <name type="scientific">Congregibacter litoralis KT71</name>
    <dbReference type="NCBI Taxonomy" id="314285"/>
    <lineage>
        <taxon>Bacteria</taxon>
        <taxon>Pseudomonadati</taxon>
        <taxon>Pseudomonadota</taxon>
        <taxon>Gammaproteobacteria</taxon>
        <taxon>Cellvibrionales</taxon>
        <taxon>Halieaceae</taxon>
        <taxon>Congregibacter</taxon>
    </lineage>
</organism>
<evidence type="ECO:0000313" key="2">
    <source>
        <dbReference type="EMBL" id="EAQ96683.2"/>
    </source>
</evidence>
<comment type="caution">
    <text evidence="2">The sequence shown here is derived from an EMBL/GenBank/DDBJ whole genome shotgun (WGS) entry which is preliminary data.</text>
</comment>
<evidence type="ECO:0000259" key="1">
    <source>
        <dbReference type="Pfam" id="PF00753"/>
    </source>
</evidence>
<protein>
    <submittedName>
        <fullName evidence="2">Putative Zn-dependent hydrolase of the beta-lactamase fold protein</fullName>
    </submittedName>
</protein>
<dbReference type="InterPro" id="IPR036866">
    <property type="entry name" value="RibonucZ/Hydroxyglut_hydro"/>
</dbReference>
<dbReference type="InterPro" id="IPR001279">
    <property type="entry name" value="Metallo-B-lactamas"/>
</dbReference>
<dbReference type="Proteomes" id="UP000019205">
    <property type="component" value="Chromosome"/>
</dbReference>
<dbReference type="eggNOG" id="COG2220">
    <property type="taxonomic scope" value="Bacteria"/>
</dbReference>
<accession>A4ABC9</accession>
<dbReference type="RefSeq" id="WP_023660348.1">
    <property type="nucleotide sequence ID" value="NZ_CM002299.1"/>
</dbReference>
<sequence length="376" mass="41869">MFSNPMIRADRRWFCCGLATLTATMLMVGCASWVSYPPSPVAFDGVEVLPSSERRHGSQEVSVQFFGTSTLTFFDGSNRWMTDGWFARHTPFQTLFTTLTPNEGQIQDALERLDLDPNDIQAIIPLHAHFDHAMDAPVVAAHTGARLYGDRSIGRLAQAYNAQQIRNSDTPTATATFCDISDKRLIEVGDFRIHFLDTNHIPFPCPIEAAIGEGTTVEPRDQLAGKVWDFEMGTSWTLYVDHPAHQFIVTGTAGLMSGLDAYSDKNIDTLFLSIGAIGRQDDDYLKEFWRSTVETVWPKRVVFIHWDSFTGSTQEPFTGMASILGYSIGQESKASAFLRKKVAGLSHCMEFATLPRIDNVVLTRPEGRNTCVDARP</sequence>
<dbReference type="AlphaFoldDB" id="A4ABC9"/>
<evidence type="ECO:0000313" key="3">
    <source>
        <dbReference type="Proteomes" id="UP000019205"/>
    </source>
</evidence>
<dbReference type="EMBL" id="AAOA02000004">
    <property type="protein sequence ID" value="EAQ96683.2"/>
    <property type="molecule type" value="Genomic_DNA"/>
</dbReference>
<gene>
    <name evidence="2" type="ORF">KT71_06659</name>
</gene>
<dbReference type="SUPFAM" id="SSF56281">
    <property type="entry name" value="Metallo-hydrolase/oxidoreductase"/>
    <property type="match status" value="1"/>
</dbReference>